<evidence type="ECO:0000259" key="1">
    <source>
        <dbReference type="Pfam" id="PF21837"/>
    </source>
</evidence>
<accession>A0A4P2QSA9</accession>
<dbReference type="InterPro" id="IPR011989">
    <property type="entry name" value="ARM-like"/>
</dbReference>
<dbReference type="Gene3D" id="1.25.10.10">
    <property type="entry name" value="Leucine-rich Repeat Variant"/>
    <property type="match status" value="1"/>
</dbReference>
<dbReference type="RefSeq" id="WP_129576590.1">
    <property type="nucleotide sequence ID" value="NZ_CP012672.1"/>
</dbReference>
<organism evidence="2 3">
    <name type="scientific">Sorangium cellulosum</name>
    <name type="common">Polyangium cellulosum</name>
    <dbReference type="NCBI Taxonomy" id="56"/>
    <lineage>
        <taxon>Bacteria</taxon>
        <taxon>Pseudomonadati</taxon>
        <taxon>Myxococcota</taxon>
        <taxon>Polyangia</taxon>
        <taxon>Polyangiales</taxon>
        <taxon>Polyangiaceae</taxon>
        <taxon>Sorangium</taxon>
    </lineage>
</organism>
<sequence length="495" mass="53816">MLHLHTLGQRLAQATQTQPESAESVARAALDLGVELPGDPWARWLLVALHRHIPRQRWVGRIVEQHLNGDLARLATDGALGAPVDRPQAGPVPGLEGWSYFFHGIGCRLTHDDGTEIDVDIDENGADSIDPWFYESYLDSLPEPEGIEASLKGAGGTAAWWMADLRTLKALKLITGEHRVVLTASGQTLAGALAPLLEELARSESPLRRAWLAVLLGDFVRASDELASLAVPASIQAAAQAQVFERISRLSGPYELGNAADLRALARLGRQHAEEAVLAQLHRSPLDGVTSVALDIIEDWSDPRFVEPLLDAAERATGEVPPAPHVRATACRLALQSAVEVALSSSLRGRLVTLLATTAGHAAGESAYMLALLDPDRGLERLAEVLSSDIPWARQEAATGLALLGTEDALEILGKSSSREARILLRAVEGKPPEPHAEPPEAWIEWRGERRRVYTMEEILEASLPSWMASCLERLRRRYASLPTGLLRSKIRRSP</sequence>
<protein>
    <recommendedName>
        <fullName evidence="1">DUF6896 domain-containing protein</fullName>
    </recommendedName>
</protein>
<reference evidence="2 3" key="1">
    <citation type="submission" date="2015-09" db="EMBL/GenBank/DDBJ databases">
        <title>Sorangium comparison.</title>
        <authorList>
            <person name="Zaburannyi N."/>
            <person name="Bunk B."/>
            <person name="Overmann J."/>
            <person name="Mueller R."/>
        </authorList>
    </citation>
    <scope>NUCLEOTIDE SEQUENCE [LARGE SCALE GENOMIC DNA]</scope>
    <source>
        <strain evidence="2 3">So ce836</strain>
    </source>
</reference>
<dbReference type="InterPro" id="IPR054191">
    <property type="entry name" value="DUF6896"/>
</dbReference>
<evidence type="ECO:0000313" key="2">
    <source>
        <dbReference type="EMBL" id="AUX33120.1"/>
    </source>
</evidence>
<dbReference type="AlphaFoldDB" id="A0A4P2QSA9"/>
<evidence type="ECO:0000313" key="3">
    <source>
        <dbReference type="Proteomes" id="UP000295497"/>
    </source>
</evidence>
<dbReference type="EMBL" id="CP012672">
    <property type="protein sequence ID" value="AUX33120.1"/>
    <property type="molecule type" value="Genomic_DNA"/>
</dbReference>
<proteinExistence type="predicted"/>
<dbReference type="Proteomes" id="UP000295497">
    <property type="component" value="Chromosome"/>
</dbReference>
<dbReference type="Pfam" id="PF21837">
    <property type="entry name" value="DUF6896"/>
    <property type="match status" value="1"/>
</dbReference>
<feature type="domain" description="DUF6896" evidence="1">
    <location>
        <begin position="86"/>
        <end position="146"/>
    </location>
</feature>
<name>A0A4P2QSA9_SORCE</name>
<gene>
    <name evidence="2" type="ORF">SOCE836_052730</name>
</gene>